<sequence>MDVSLRLRLQNQFSREAKVVKRDLHELGDEAKKLGQVKGGKLDAGLRDIRREADRGEKSVSNLNREARKLGNVNTGPAVRNLQALDKAGRSAAVGVRHAHDKMRDIGRFNGNNFEKMAAPAGRLNNTLSLMGASASSAFAGLVAFASVDNIVRGLEQMASKFRDLNREIASVAVTAETRTPEAIEKIGKSNSTLSLRYGVEAPQVNAARKTYAAAGVGLDQQEAILDPTLKAAKAGDSTGETIGSAVIALQQNLRVKDTEVPAALDMMAKGTKLGSFEVDAMAKNFPKLATLYAGTGRTGLDATAELVALAQIVRMGAGTQDQASTNLENILAKLSSPDTVKNFDEKGVDIEAIKKRSEKNGTPYMLDLVDTVMELTNGDEFRIGELFGDMQAKQALLPLINFREKYNEFLKEIRDNSAGTVDEDYEFLRTLPKERADRRDAALSDAGTGVGQWWDSVSSPFKDWFARRVNPAYAREEDAHTERQRLKETDIGELEAYLADRQKKLAAIPAPKGDVDIFSSAKLLLVEEIMQLKQELESARRAQSNGDLGKSTGAIPVPIEKPLSTDLSGAAQKSMQGYNEALAAEGDKAASEAQIIADRIRSALDFTVAPTIAPNYVPPAAAPAPAPAGEKHSSLQQSSNVRLTQNITTPNAKLAAVKARREQSRAIEQARSRSFYDLGPRLA</sequence>
<proteinExistence type="predicted"/>
<feature type="domain" description="Phage tail tape measure protein" evidence="2">
    <location>
        <begin position="192"/>
        <end position="378"/>
    </location>
</feature>
<keyword evidence="4" id="KW-1185">Reference proteome</keyword>
<dbReference type="RefSeq" id="WP_080822891.1">
    <property type="nucleotide sequence ID" value="NZ_LT009718.1"/>
</dbReference>
<name>A0A9W5AYX4_9HYPH</name>
<evidence type="ECO:0000313" key="4">
    <source>
        <dbReference type="Proteomes" id="UP000191933"/>
    </source>
</evidence>
<dbReference type="InterPro" id="IPR010090">
    <property type="entry name" value="Phage_tape_meas"/>
</dbReference>
<organism evidence="3 4">
    <name type="scientific">Agrobacterium genomosp. 2 str. CFBP 5494</name>
    <dbReference type="NCBI Taxonomy" id="1183436"/>
    <lineage>
        <taxon>Bacteria</taxon>
        <taxon>Pseudomonadati</taxon>
        <taxon>Pseudomonadota</taxon>
        <taxon>Alphaproteobacteria</taxon>
        <taxon>Hyphomicrobiales</taxon>
        <taxon>Rhizobiaceae</taxon>
        <taxon>Rhizobium/Agrobacterium group</taxon>
        <taxon>Agrobacterium</taxon>
        <taxon>Agrobacterium tumefaciens complex</taxon>
    </lineage>
</organism>
<dbReference type="AlphaFoldDB" id="A0A9W5AYX4"/>
<feature type="compositionally biased region" description="Polar residues" evidence="1">
    <location>
        <begin position="635"/>
        <end position="652"/>
    </location>
</feature>
<reference evidence="3 4" key="1">
    <citation type="submission" date="2016-01" db="EMBL/GenBank/DDBJ databases">
        <authorList>
            <person name="Regsiter A."/>
            <person name="william w."/>
        </authorList>
    </citation>
    <scope>NUCLEOTIDE SEQUENCE [LARGE SCALE GENOMIC DNA]</scope>
    <source>
        <strain evidence="3 4">CFBP 5494</strain>
    </source>
</reference>
<feature type="region of interest" description="Disordered" evidence="1">
    <location>
        <begin position="542"/>
        <end position="561"/>
    </location>
</feature>
<dbReference type="Pfam" id="PF10145">
    <property type="entry name" value="PhageMin_Tail"/>
    <property type="match status" value="1"/>
</dbReference>
<feature type="region of interest" description="Disordered" evidence="1">
    <location>
        <begin position="621"/>
        <end position="684"/>
    </location>
</feature>
<protein>
    <submittedName>
        <fullName evidence="3">Phage tail tape measure protein, core region</fullName>
    </submittedName>
</protein>
<evidence type="ECO:0000259" key="2">
    <source>
        <dbReference type="Pfam" id="PF10145"/>
    </source>
</evidence>
<dbReference type="EMBL" id="FBVY01000006">
    <property type="protein sequence ID" value="CUW88246.1"/>
    <property type="molecule type" value="Genomic_DNA"/>
</dbReference>
<dbReference type="NCBIfam" id="TIGR01760">
    <property type="entry name" value="tape_meas_TP901"/>
    <property type="match status" value="1"/>
</dbReference>
<feature type="compositionally biased region" description="Basic and acidic residues" evidence="1">
    <location>
        <begin position="660"/>
        <end position="672"/>
    </location>
</feature>
<accession>A0A9W5AYX4</accession>
<comment type="caution">
    <text evidence="3">The sequence shown here is derived from an EMBL/GenBank/DDBJ whole genome shotgun (WGS) entry which is preliminary data.</text>
</comment>
<dbReference type="Proteomes" id="UP000191933">
    <property type="component" value="Unassembled WGS sequence"/>
</dbReference>
<evidence type="ECO:0000313" key="3">
    <source>
        <dbReference type="EMBL" id="CUW88246.1"/>
    </source>
</evidence>
<evidence type="ECO:0000256" key="1">
    <source>
        <dbReference type="SAM" id="MobiDB-lite"/>
    </source>
</evidence>
<gene>
    <name evidence="3" type="ORF">AGR2A_Cc140004</name>
</gene>